<evidence type="ECO:0000313" key="13">
    <source>
        <dbReference type="EMBL" id="KAF5750161.1"/>
    </source>
</evidence>
<evidence type="ECO:0000256" key="4">
    <source>
        <dbReference type="ARBA" id="ARBA00022664"/>
    </source>
</evidence>
<dbReference type="GO" id="GO:0009507">
    <property type="term" value="C:chloroplast"/>
    <property type="evidence" value="ECO:0007669"/>
    <property type="project" value="UniProtKB-SubCell"/>
</dbReference>
<accession>A0A7J7DV40</accession>
<keyword evidence="4" id="KW-0507">mRNA processing</keyword>
<evidence type="ECO:0000256" key="9">
    <source>
        <dbReference type="ARBA" id="ARBA00023274"/>
    </source>
</evidence>
<organism evidence="13 14">
    <name type="scientific">Tripterygium wilfordii</name>
    <name type="common">Thunder God vine</name>
    <dbReference type="NCBI Taxonomy" id="458696"/>
    <lineage>
        <taxon>Eukaryota</taxon>
        <taxon>Viridiplantae</taxon>
        <taxon>Streptophyta</taxon>
        <taxon>Embryophyta</taxon>
        <taxon>Tracheophyta</taxon>
        <taxon>Spermatophyta</taxon>
        <taxon>Magnoliopsida</taxon>
        <taxon>eudicotyledons</taxon>
        <taxon>Gunneridae</taxon>
        <taxon>Pentapetalae</taxon>
        <taxon>rosids</taxon>
        <taxon>fabids</taxon>
        <taxon>Celastrales</taxon>
        <taxon>Celastraceae</taxon>
        <taxon>Tripterygium</taxon>
    </lineage>
</organism>
<dbReference type="InterPro" id="IPR001890">
    <property type="entry name" value="RNA-binding_CRM"/>
</dbReference>
<evidence type="ECO:0000256" key="8">
    <source>
        <dbReference type="ARBA" id="ARBA00023187"/>
    </source>
</evidence>
<reference evidence="13 14" key="1">
    <citation type="journal article" date="2020" name="Nat. Commun.">
        <title>Genome of Tripterygium wilfordii and identification of cytochrome P450 involved in triptolide biosynthesis.</title>
        <authorList>
            <person name="Tu L."/>
            <person name="Su P."/>
            <person name="Zhang Z."/>
            <person name="Gao L."/>
            <person name="Wang J."/>
            <person name="Hu T."/>
            <person name="Zhou J."/>
            <person name="Zhang Y."/>
            <person name="Zhao Y."/>
            <person name="Liu Y."/>
            <person name="Song Y."/>
            <person name="Tong Y."/>
            <person name="Lu Y."/>
            <person name="Yang J."/>
            <person name="Xu C."/>
            <person name="Jia M."/>
            <person name="Peters R.J."/>
            <person name="Huang L."/>
            <person name="Gao W."/>
        </authorList>
    </citation>
    <scope>NUCLEOTIDE SEQUENCE [LARGE SCALE GENOMIC DNA]</scope>
    <source>
        <strain evidence="14">cv. XIE 37</strain>
        <tissue evidence="13">Leaf</tissue>
    </source>
</reference>
<comment type="subcellular location">
    <subcellularLocation>
        <location evidence="1">Plastid</location>
        <location evidence="1">Chloroplast</location>
    </subcellularLocation>
</comment>
<feature type="coiled-coil region" evidence="11">
    <location>
        <begin position="544"/>
        <end position="582"/>
    </location>
</feature>
<dbReference type="Pfam" id="PF01985">
    <property type="entry name" value="CRS1_YhbY"/>
    <property type="match status" value="3"/>
</dbReference>
<keyword evidence="5" id="KW-0677">Repeat</keyword>
<evidence type="ECO:0000256" key="2">
    <source>
        <dbReference type="ARBA" id="ARBA00022528"/>
    </source>
</evidence>
<comment type="caution">
    <text evidence="13">The sequence shown here is derived from an EMBL/GenBank/DDBJ whole genome shotgun (WGS) entry which is preliminary data.</text>
</comment>
<evidence type="ECO:0000256" key="7">
    <source>
        <dbReference type="ARBA" id="ARBA00022946"/>
    </source>
</evidence>
<dbReference type="PANTHER" id="PTHR31846">
    <property type="entry name" value="CRS1 / YHBY (CRM) DOMAIN-CONTAINING PROTEIN"/>
    <property type="match status" value="1"/>
</dbReference>
<sequence length="779" mass="88401">MTVTLFVSLQYRSYSTILSSLGSSKNSPISDNAKPATLITSSTSNGTEITASPEPIAPSNALIKMPTAPWMKGSLLLRTDQVLDFSKPKTKKRSDTEKSDRTLNAKEVGGKKAVKKIVGSIENLHQNQSSEDTQMGFNGLKIGDCFGKLEEGYGDSRLDKRLPWVRDGRLVIRRMKKDKVVTAAELCLDEELLQRLREEATRMTKWVKVNKAGVTQDVVDEIRLIWRRDELAMLKFNLPLCRSMDRAREIVELKTGGLVVWKRKEFLVVYRGCNRKITSKSFSNMKSCPSNFSQQKCNGSTMDGGIYRGGGEGNPSPSGLFMEGCLDSQPLNGSLFERETDRLLDGLGPRFIDWWMQKPLPVDADLLTQFVPGFKTPRRLCPSLVRSKLTDAELTYLRHHAQALPIHFALGRNRRLQGLAAAILKLWEKSHIAKIAVKWGIPNTDNEQMADELKNLTGGVLLLRNRFFIILYRGKDFLPCQVADLVVEREMELRKCQTIEEGARQFAVEDLSMSDQPVANSSSIGTLSEFQDIQAKYENMGKGNKEVELQLQAEKENLKRELKKQERKLFILNCNIEKSTKELLKLNSRWEPAGLEADQETITEEERSCLRKIGKKMDGSLVLGRRGVFDGVIEGIHQHWKHKEVVKVITMQRLFADIIYSAKLLEVESGGIFVSVEKLKEGHAIIIYRGKNYRRPPKLPTQNLLSRRQALFRSLEMQRLGSLKFFAHQRRRTISDLKLKLVSLGVFVFGFLQIQIKSEFAKTSNEVTRNKRIGNYKCL</sequence>
<keyword evidence="9" id="KW-0687">Ribonucleoprotein</keyword>
<keyword evidence="3" id="KW-0934">Plastid</keyword>
<dbReference type="PROSITE" id="PS51295">
    <property type="entry name" value="CRM"/>
    <property type="match status" value="3"/>
</dbReference>
<dbReference type="AlphaFoldDB" id="A0A7J7DV40"/>
<dbReference type="FunFam" id="3.30.110.60:FF:000002">
    <property type="entry name" value="CRS2-associated factor 1, chloroplastic"/>
    <property type="match status" value="1"/>
</dbReference>
<keyword evidence="7" id="KW-0809">Transit peptide</keyword>
<evidence type="ECO:0000256" key="3">
    <source>
        <dbReference type="ARBA" id="ARBA00022640"/>
    </source>
</evidence>
<keyword evidence="2" id="KW-0150">Chloroplast</keyword>
<dbReference type="GO" id="GO:1990904">
    <property type="term" value="C:ribonucleoprotein complex"/>
    <property type="evidence" value="ECO:0007669"/>
    <property type="project" value="UniProtKB-KW"/>
</dbReference>
<keyword evidence="8" id="KW-0508">mRNA splicing</keyword>
<evidence type="ECO:0000256" key="6">
    <source>
        <dbReference type="ARBA" id="ARBA00022884"/>
    </source>
</evidence>
<dbReference type="PANTHER" id="PTHR31846:SF10">
    <property type="entry name" value="CHLOROPLASTIC GROUP IIA INTRON SPLICING FACILITATOR CRS1, CHLOROPLASTIC"/>
    <property type="match status" value="1"/>
</dbReference>
<protein>
    <submittedName>
        <fullName evidence="13">Chloroplastic group IIA intron splicing facilitator CRS1 chloroplastic isoform X1</fullName>
    </submittedName>
</protein>
<evidence type="ECO:0000259" key="12">
    <source>
        <dbReference type="PROSITE" id="PS51295"/>
    </source>
</evidence>
<keyword evidence="11" id="KW-0175">Coiled coil</keyword>
<dbReference type="EMBL" id="JAAARO010000003">
    <property type="protein sequence ID" value="KAF5750161.1"/>
    <property type="molecule type" value="Genomic_DNA"/>
</dbReference>
<evidence type="ECO:0000256" key="5">
    <source>
        <dbReference type="ARBA" id="ARBA00022737"/>
    </source>
</evidence>
<name>A0A7J7DV40_TRIWF</name>
<gene>
    <name evidence="13" type="ORF">HS088_TW03G00493</name>
</gene>
<dbReference type="GO" id="GO:0003729">
    <property type="term" value="F:mRNA binding"/>
    <property type="evidence" value="ECO:0007669"/>
    <property type="project" value="InterPro"/>
</dbReference>
<dbReference type="InterPro" id="IPR035920">
    <property type="entry name" value="YhbY-like_sf"/>
</dbReference>
<evidence type="ECO:0000256" key="1">
    <source>
        <dbReference type="ARBA" id="ARBA00004229"/>
    </source>
</evidence>
<proteinExistence type="predicted"/>
<feature type="domain" description="CRM" evidence="12">
    <location>
        <begin position="186"/>
        <end position="282"/>
    </location>
</feature>
<keyword evidence="6 10" id="KW-0694">RNA-binding</keyword>
<evidence type="ECO:0000256" key="10">
    <source>
        <dbReference type="PROSITE-ProRule" id="PRU00626"/>
    </source>
</evidence>
<dbReference type="Proteomes" id="UP000593562">
    <property type="component" value="Unassembled WGS sequence"/>
</dbReference>
<dbReference type="Gene3D" id="3.30.110.60">
    <property type="entry name" value="YhbY-like"/>
    <property type="match status" value="3"/>
</dbReference>
<keyword evidence="14" id="KW-1185">Reference proteome</keyword>
<dbReference type="InParanoid" id="A0A7J7DV40"/>
<dbReference type="GO" id="GO:0000373">
    <property type="term" value="P:Group II intron splicing"/>
    <property type="evidence" value="ECO:0007669"/>
    <property type="project" value="UniProtKB-ARBA"/>
</dbReference>
<evidence type="ECO:0000256" key="11">
    <source>
        <dbReference type="SAM" id="Coils"/>
    </source>
</evidence>
<feature type="domain" description="CRM" evidence="12">
    <location>
        <begin position="600"/>
        <end position="700"/>
    </location>
</feature>
<dbReference type="InterPro" id="IPR045278">
    <property type="entry name" value="CRS1/CFM2/CFM3"/>
</dbReference>
<dbReference type="SMART" id="SM01103">
    <property type="entry name" value="CRS1_YhbY"/>
    <property type="match status" value="3"/>
</dbReference>
<evidence type="ECO:0000313" key="14">
    <source>
        <dbReference type="Proteomes" id="UP000593562"/>
    </source>
</evidence>
<dbReference type="GO" id="GO:0006397">
    <property type="term" value="P:mRNA processing"/>
    <property type="evidence" value="ECO:0007669"/>
    <property type="project" value="UniProtKB-KW"/>
</dbReference>
<dbReference type="FunCoup" id="A0A7J7DV40">
    <property type="interactions" value="913"/>
</dbReference>
<feature type="domain" description="CRM" evidence="12">
    <location>
        <begin position="387"/>
        <end position="484"/>
    </location>
</feature>
<dbReference type="SUPFAM" id="SSF75471">
    <property type="entry name" value="YhbY-like"/>
    <property type="match status" value="3"/>
</dbReference>